<accession>A0ABT0Y6M3</accession>
<feature type="transmembrane region" description="Helical" evidence="6">
    <location>
        <begin position="394"/>
        <end position="410"/>
    </location>
</feature>
<dbReference type="PANTHER" id="PTHR23513:SF11">
    <property type="entry name" value="STAPHYLOFERRIN A TRANSPORTER"/>
    <property type="match status" value="1"/>
</dbReference>
<feature type="transmembrane region" description="Helical" evidence="6">
    <location>
        <begin position="325"/>
        <end position="346"/>
    </location>
</feature>
<organism evidence="8 9">
    <name type="scientific">Paractinoplanes hotanensis</name>
    <dbReference type="NCBI Taxonomy" id="2906497"/>
    <lineage>
        <taxon>Bacteria</taxon>
        <taxon>Bacillati</taxon>
        <taxon>Actinomycetota</taxon>
        <taxon>Actinomycetes</taxon>
        <taxon>Micromonosporales</taxon>
        <taxon>Micromonosporaceae</taxon>
        <taxon>Paractinoplanes</taxon>
    </lineage>
</organism>
<evidence type="ECO:0000256" key="3">
    <source>
        <dbReference type="ARBA" id="ARBA00022692"/>
    </source>
</evidence>
<reference evidence="8 9" key="1">
    <citation type="submission" date="2022-06" db="EMBL/GenBank/DDBJ databases">
        <title>Actinoplanes abujensis sp. nov., isolated from Nigerian arid soil.</title>
        <authorList>
            <person name="Ding P."/>
        </authorList>
    </citation>
    <scope>NUCLEOTIDE SEQUENCE [LARGE SCALE GENOMIC DNA]</scope>
    <source>
        <strain evidence="9">TRM88002</strain>
    </source>
</reference>
<keyword evidence="2" id="KW-1003">Cell membrane</keyword>
<proteinExistence type="predicted"/>
<evidence type="ECO:0000256" key="6">
    <source>
        <dbReference type="SAM" id="Phobius"/>
    </source>
</evidence>
<comment type="subcellular location">
    <subcellularLocation>
        <location evidence="1">Cell membrane</location>
        <topology evidence="1">Multi-pass membrane protein</topology>
    </subcellularLocation>
</comment>
<evidence type="ECO:0000313" key="8">
    <source>
        <dbReference type="EMBL" id="MCM4081688.1"/>
    </source>
</evidence>
<feature type="transmembrane region" description="Helical" evidence="6">
    <location>
        <begin position="48"/>
        <end position="70"/>
    </location>
</feature>
<dbReference type="SUPFAM" id="SSF103473">
    <property type="entry name" value="MFS general substrate transporter"/>
    <property type="match status" value="1"/>
</dbReference>
<evidence type="ECO:0000256" key="2">
    <source>
        <dbReference type="ARBA" id="ARBA00022475"/>
    </source>
</evidence>
<comment type="caution">
    <text evidence="8">The sequence shown here is derived from an EMBL/GenBank/DDBJ whole genome shotgun (WGS) entry which is preliminary data.</text>
</comment>
<evidence type="ECO:0000259" key="7">
    <source>
        <dbReference type="PROSITE" id="PS50850"/>
    </source>
</evidence>
<dbReference type="EMBL" id="JAMQOL010000042">
    <property type="protein sequence ID" value="MCM4081688.1"/>
    <property type="molecule type" value="Genomic_DNA"/>
</dbReference>
<evidence type="ECO:0000256" key="1">
    <source>
        <dbReference type="ARBA" id="ARBA00004651"/>
    </source>
</evidence>
<dbReference type="Gene3D" id="1.20.1250.20">
    <property type="entry name" value="MFS general substrate transporter like domains"/>
    <property type="match status" value="1"/>
</dbReference>
<evidence type="ECO:0000256" key="4">
    <source>
        <dbReference type="ARBA" id="ARBA00022989"/>
    </source>
</evidence>
<feature type="transmembrane region" description="Helical" evidence="6">
    <location>
        <begin position="21"/>
        <end position="42"/>
    </location>
</feature>
<dbReference type="InterPro" id="IPR020846">
    <property type="entry name" value="MFS_dom"/>
</dbReference>
<sequence>MSAALAPLRIPAFRLLISGRTINALGNSFAPIALAFAVLDLTGSATDLGLVVGARTLVNVIFLLFGGVLADRLPKHLLMVGASLAAFATQAVVAALVLTGTATVPLLIVISALNGMVGALALPATSSILPQIVPADIRQQANGLNRVALNTAAVLGAPLAGIVVAATNPGWGIAVDSATFLVSAVLFAFLRVPPPAKAEPAPGVIGDEQTPGKAAVEPSRPNIFADLRTGWTEFRSRTWLWVVVAGFCVLNAAWSGSLFVLGPVVADEAIGRRAWGLVLAAETLGMIVGALLAIRLRMRRLLFFGVFSTLFMSLPVVILGVYPHLWLLIAGALVAGLMVEQFGIAWETTMQEHIPADKLARVYSYDMVGSFVAIPVGQMAVGPIAQAVGIESTLVGAAVLMTAAVIFMLLSRDVRTLPHKVPEPEPVAVKQSVP</sequence>
<feature type="transmembrane region" description="Helical" evidence="6">
    <location>
        <begin position="147"/>
        <end position="165"/>
    </location>
</feature>
<feature type="domain" description="Major facilitator superfamily (MFS) profile" evidence="7">
    <location>
        <begin position="12"/>
        <end position="415"/>
    </location>
</feature>
<dbReference type="Proteomes" id="UP001523216">
    <property type="component" value="Unassembled WGS sequence"/>
</dbReference>
<feature type="transmembrane region" description="Helical" evidence="6">
    <location>
        <begin position="238"/>
        <end position="262"/>
    </location>
</feature>
<dbReference type="InterPro" id="IPR011701">
    <property type="entry name" value="MFS"/>
</dbReference>
<feature type="transmembrane region" description="Helical" evidence="6">
    <location>
        <begin position="274"/>
        <end position="294"/>
    </location>
</feature>
<feature type="transmembrane region" description="Helical" evidence="6">
    <location>
        <begin position="77"/>
        <end position="98"/>
    </location>
</feature>
<dbReference type="Pfam" id="PF07690">
    <property type="entry name" value="MFS_1"/>
    <property type="match status" value="1"/>
</dbReference>
<keyword evidence="4 6" id="KW-1133">Transmembrane helix</keyword>
<keyword evidence="9" id="KW-1185">Reference proteome</keyword>
<feature type="transmembrane region" description="Helical" evidence="6">
    <location>
        <begin position="104"/>
        <end position="126"/>
    </location>
</feature>
<gene>
    <name evidence="8" type="ORF">LXN57_29355</name>
</gene>
<dbReference type="InterPro" id="IPR036259">
    <property type="entry name" value="MFS_trans_sf"/>
</dbReference>
<feature type="transmembrane region" description="Helical" evidence="6">
    <location>
        <begin position="301"/>
        <end position="319"/>
    </location>
</feature>
<keyword evidence="5 6" id="KW-0472">Membrane</keyword>
<evidence type="ECO:0000256" key="5">
    <source>
        <dbReference type="ARBA" id="ARBA00023136"/>
    </source>
</evidence>
<protein>
    <submittedName>
        <fullName evidence="8">MFS transporter</fullName>
    </submittedName>
</protein>
<dbReference type="RefSeq" id="WP_251801449.1">
    <property type="nucleotide sequence ID" value="NZ_JAMQOL010000042.1"/>
</dbReference>
<dbReference type="PROSITE" id="PS50850">
    <property type="entry name" value="MFS"/>
    <property type="match status" value="1"/>
</dbReference>
<dbReference type="PANTHER" id="PTHR23513">
    <property type="entry name" value="INTEGRAL MEMBRANE EFFLUX PROTEIN-RELATED"/>
    <property type="match status" value="1"/>
</dbReference>
<keyword evidence="3 6" id="KW-0812">Transmembrane</keyword>
<evidence type="ECO:0000313" key="9">
    <source>
        <dbReference type="Proteomes" id="UP001523216"/>
    </source>
</evidence>
<name>A0ABT0Y6M3_9ACTN</name>
<feature type="transmembrane region" description="Helical" evidence="6">
    <location>
        <begin position="367"/>
        <end position="388"/>
    </location>
</feature>
<dbReference type="CDD" id="cd06173">
    <property type="entry name" value="MFS_MefA_like"/>
    <property type="match status" value="1"/>
</dbReference>
<feature type="transmembrane region" description="Helical" evidence="6">
    <location>
        <begin position="171"/>
        <end position="190"/>
    </location>
</feature>